<dbReference type="RefSeq" id="WP_305473506.1">
    <property type="nucleotide sequence ID" value="NZ_JAUYVT010000092.1"/>
</dbReference>
<dbReference type="Proteomes" id="UP001177212">
    <property type="component" value="Unassembled WGS sequence"/>
</dbReference>
<keyword evidence="2" id="KW-1185">Reference proteome</keyword>
<dbReference type="EMBL" id="JAUYVT010000092">
    <property type="protein sequence ID" value="MDP2567161.1"/>
    <property type="molecule type" value="Genomic_DNA"/>
</dbReference>
<evidence type="ECO:0000313" key="1">
    <source>
        <dbReference type="EMBL" id="MDP2567161.1"/>
    </source>
</evidence>
<reference evidence="1" key="1">
    <citation type="submission" date="2023-07" db="EMBL/GenBank/DDBJ databases">
        <title>Genome content predicts the carbon catabolic preferences of heterotrophic bacteria.</title>
        <authorList>
            <person name="Gralka M."/>
        </authorList>
    </citation>
    <scope>NUCLEOTIDE SEQUENCE</scope>
    <source>
        <strain evidence="1">4G09</strain>
    </source>
</reference>
<name>A0ABT9FK58_9GAMM</name>
<dbReference type="Gene3D" id="2.60.40.2700">
    <property type="match status" value="1"/>
</dbReference>
<sequence length="90" mass="9382">FIVTTADGIDYIAEVELFQFNDQTLTVAQMAIIANNTAPTGAITLSGAANVGETLTAVSTLADADGLGPFSYQWMRGTEEIAGATSDTYT</sequence>
<protein>
    <submittedName>
        <fullName evidence="1">Uncharacterized protein</fullName>
    </submittedName>
</protein>
<proteinExistence type="predicted"/>
<comment type="caution">
    <text evidence="1">The sequence shown here is derived from an EMBL/GenBank/DDBJ whole genome shotgun (WGS) entry which is preliminary data.</text>
</comment>
<organism evidence="1 2">
    <name type="scientific">Pseudoalteromonas marina</name>
    <dbReference type="NCBI Taxonomy" id="267375"/>
    <lineage>
        <taxon>Bacteria</taxon>
        <taxon>Pseudomonadati</taxon>
        <taxon>Pseudomonadota</taxon>
        <taxon>Gammaproteobacteria</taxon>
        <taxon>Alteromonadales</taxon>
        <taxon>Pseudoalteromonadaceae</taxon>
        <taxon>Pseudoalteromonas</taxon>
    </lineage>
</organism>
<feature type="non-terminal residue" evidence="1">
    <location>
        <position position="90"/>
    </location>
</feature>
<accession>A0ABT9FK58</accession>
<gene>
    <name evidence="1" type="ORF">Q8W34_21280</name>
</gene>
<evidence type="ECO:0000313" key="2">
    <source>
        <dbReference type="Proteomes" id="UP001177212"/>
    </source>
</evidence>
<feature type="non-terminal residue" evidence="1">
    <location>
        <position position="1"/>
    </location>
</feature>